<comment type="caution">
    <text evidence="2">The sequence shown here is derived from an EMBL/GenBank/DDBJ whole genome shotgun (WGS) entry which is preliminary data.</text>
</comment>
<organism evidence="2 3">
    <name type="scientific">Paenibacillus glycanilyticus</name>
    <dbReference type="NCBI Taxonomy" id="126569"/>
    <lineage>
        <taxon>Bacteria</taxon>
        <taxon>Bacillati</taxon>
        <taxon>Bacillota</taxon>
        <taxon>Bacilli</taxon>
        <taxon>Bacillales</taxon>
        <taxon>Paenibacillaceae</taxon>
        <taxon>Paenibacillus</taxon>
    </lineage>
</organism>
<accession>A0ABQ6NPH6</accession>
<sequence>MRIGKSKSKFRFWIFLALFIMTVVVINIASKYADGTNVAVSTVKTEINGKLSLKIGSLKGTYKVDDFSVAEAGSVSIPYEASSEEGTFILKVSHDDETVWEKTVASKETGSIDFEAVQERYQITVETESAKKLLIKLSR</sequence>
<reference evidence="2 3" key="1">
    <citation type="submission" date="2023-05" db="EMBL/GenBank/DDBJ databases">
        <title>Draft genome of Paenibacillus sp. CCS26.</title>
        <authorList>
            <person name="Akita H."/>
            <person name="Shinto Y."/>
            <person name="Kimura Z."/>
        </authorList>
    </citation>
    <scope>NUCLEOTIDE SEQUENCE [LARGE SCALE GENOMIC DNA]</scope>
    <source>
        <strain evidence="2 3">CCS26</strain>
    </source>
</reference>
<proteinExistence type="predicted"/>
<evidence type="ECO:0000313" key="2">
    <source>
        <dbReference type="EMBL" id="GMK45884.1"/>
    </source>
</evidence>
<protein>
    <submittedName>
        <fullName evidence="2">Uncharacterized protein</fullName>
    </submittedName>
</protein>
<dbReference type="Proteomes" id="UP001285921">
    <property type="component" value="Unassembled WGS sequence"/>
</dbReference>
<gene>
    <name evidence="2" type="ORF">PghCCS26_30120</name>
</gene>
<feature type="transmembrane region" description="Helical" evidence="1">
    <location>
        <begin position="12"/>
        <end position="30"/>
    </location>
</feature>
<evidence type="ECO:0000313" key="3">
    <source>
        <dbReference type="Proteomes" id="UP001285921"/>
    </source>
</evidence>
<name>A0ABQ6NPH6_9BACL</name>
<dbReference type="EMBL" id="BTCL01000009">
    <property type="protein sequence ID" value="GMK45884.1"/>
    <property type="molecule type" value="Genomic_DNA"/>
</dbReference>
<dbReference type="RefSeq" id="WP_317980429.1">
    <property type="nucleotide sequence ID" value="NZ_BTCL01000009.1"/>
</dbReference>
<keyword evidence="1" id="KW-0472">Membrane</keyword>
<keyword evidence="1" id="KW-1133">Transmembrane helix</keyword>
<evidence type="ECO:0000256" key="1">
    <source>
        <dbReference type="SAM" id="Phobius"/>
    </source>
</evidence>
<keyword evidence="1" id="KW-0812">Transmembrane</keyword>
<keyword evidence="3" id="KW-1185">Reference proteome</keyword>